<dbReference type="Proteomes" id="UP000231901">
    <property type="component" value="Chromosome"/>
</dbReference>
<dbReference type="EMBL" id="CP025003">
    <property type="protein sequence ID" value="ATZ95287.1"/>
    <property type="molecule type" value="Genomic_DNA"/>
</dbReference>
<dbReference type="KEGG" id="dfn:CVE23_15660"/>
<reference evidence="3" key="1">
    <citation type="journal article" date="2018" name="Genome Announc.">
        <title>Complete genome sequence of a Dickeya fangzhongdai type strain causing bleeding canker of pear tree trunks.</title>
        <authorList>
            <person name="Zhao Y."/>
            <person name="Tian Y."/>
            <person name="Li X."/>
            <person name="Hu B."/>
        </authorList>
    </citation>
    <scope>NUCLEOTIDE SEQUENCE [LARGE SCALE GENOMIC DNA]</scope>
    <source>
        <strain evidence="3">DSM 101947</strain>
    </source>
</reference>
<dbReference type="GeneID" id="300272767"/>
<dbReference type="InterPro" id="IPR018873">
    <property type="entry name" value="KilA-N_DNA-bd_domain"/>
</dbReference>
<dbReference type="RefSeq" id="WP_100849880.1">
    <property type="nucleotide sequence ID" value="NZ_BMJF01000006.1"/>
</dbReference>
<keyword evidence="3" id="KW-1185">Reference proteome</keyword>
<dbReference type="Pfam" id="PF10543">
    <property type="entry name" value="ORF6N"/>
    <property type="match status" value="1"/>
</dbReference>
<name>A0A2K8QP44_9GAMM</name>
<gene>
    <name evidence="2" type="ORF">CVE23_15660</name>
</gene>
<organism evidence="2 3">
    <name type="scientific">Dickeya fangzhongdai</name>
    <dbReference type="NCBI Taxonomy" id="1778540"/>
    <lineage>
        <taxon>Bacteria</taxon>
        <taxon>Pseudomonadati</taxon>
        <taxon>Pseudomonadota</taxon>
        <taxon>Gammaproteobacteria</taxon>
        <taxon>Enterobacterales</taxon>
        <taxon>Pectobacteriaceae</taxon>
        <taxon>Dickeya</taxon>
    </lineage>
</organism>
<evidence type="ECO:0000313" key="3">
    <source>
        <dbReference type="Proteomes" id="UP000231901"/>
    </source>
</evidence>
<sequence length="250" mass="29027">MTTFIVETLPAISHNSIPVITTELLAQLYGTEPIRIRNNHSRNRDRFDEGKHYFKITGKDLENLRVSLRDSQNKIHSNVRFLILWTERGAARHAKMLETDQAWDVFEKLEDCYFNQRERRPEKTTTLERTPLRDAVNLLVGKTGMIYSDAYSLIHQRFNVERIEDLTQTQMLQAIEYIHCLIIDNRPVSSPLFSGRVLLTFKEGRMEMAQTARDDEQLISATTMVELLQKRGFVIMTKDELTTRIAGILG</sequence>
<protein>
    <recommendedName>
        <fullName evidence="1">KilA-N DNA-binding domain-containing protein</fullName>
    </recommendedName>
</protein>
<evidence type="ECO:0000313" key="2">
    <source>
        <dbReference type="EMBL" id="ATZ95287.1"/>
    </source>
</evidence>
<feature type="domain" description="KilA-N DNA-binding" evidence="1">
    <location>
        <begin position="12"/>
        <end position="96"/>
    </location>
</feature>
<evidence type="ECO:0000259" key="1">
    <source>
        <dbReference type="Pfam" id="PF10543"/>
    </source>
</evidence>
<dbReference type="AlphaFoldDB" id="A0A2K8QP44"/>
<proteinExistence type="predicted"/>
<accession>A0A2K8QP44</accession>